<evidence type="ECO:0000313" key="1">
    <source>
        <dbReference type="EMBL" id="NYJ10734.1"/>
    </source>
</evidence>
<dbReference type="AlphaFoldDB" id="A0A7Z0DWQ5"/>
<organism evidence="1 2">
    <name type="scientific">Rhizobium leguminosarum</name>
    <dbReference type="NCBI Taxonomy" id="384"/>
    <lineage>
        <taxon>Bacteria</taxon>
        <taxon>Pseudomonadati</taxon>
        <taxon>Pseudomonadota</taxon>
        <taxon>Alphaproteobacteria</taxon>
        <taxon>Hyphomicrobiales</taxon>
        <taxon>Rhizobiaceae</taxon>
        <taxon>Rhizobium/Agrobacterium group</taxon>
        <taxon>Rhizobium</taxon>
    </lineage>
</organism>
<gene>
    <name evidence="1" type="ORF">GGI64_001781</name>
</gene>
<sequence length="45" mass="4741">MADRFLPLPMPIFAFLGEGETGFVVAMSAGGSVQLLGSVLAWRSL</sequence>
<accession>A0A7Z0DWQ5</accession>
<evidence type="ECO:0000313" key="2">
    <source>
        <dbReference type="Proteomes" id="UP000535276"/>
    </source>
</evidence>
<dbReference type="RefSeq" id="WP_179610935.1">
    <property type="nucleotide sequence ID" value="NZ_JACBZV010000002.1"/>
</dbReference>
<comment type="caution">
    <text evidence="1">The sequence shown here is derived from an EMBL/GenBank/DDBJ whole genome shotgun (WGS) entry which is preliminary data.</text>
</comment>
<dbReference type="EMBL" id="JACBZV010000002">
    <property type="protein sequence ID" value="NYJ10734.1"/>
    <property type="molecule type" value="Genomic_DNA"/>
</dbReference>
<reference evidence="1 2" key="1">
    <citation type="submission" date="2020-07" db="EMBL/GenBank/DDBJ databases">
        <title>Genomic Encyclopedia of Type Strains, Phase IV (KMG-V): Genome sequencing to study the core and pangenomes of soil and plant-associated prokaryotes.</title>
        <authorList>
            <person name="Whitman W."/>
        </authorList>
    </citation>
    <scope>NUCLEOTIDE SEQUENCE [LARGE SCALE GENOMIC DNA]</scope>
    <source>
        <strain evidence="1 2">SEMIA 4052</strain>
    </source>
</reference>
<proteinExistence type="predicted"/>
<protein>
    <submittedName>
        <fullName evidence="1">Uncharacterized protein</fullName>
    </submittedName>
</protein>
<name>A0A7Z0DWQ5_RHILE</name>
<dbReference type="Proteomes" id="UP000535276">
    <property type="component" value="Unassembled WGS sequence"/>
</dbReference>